<evidence type="ECO:0008006" key="3">
    <source>
        <dbReference type="Google" id="ProtNLM"/>
    </source>
</evidence>
<dbReference type="SUPFAM" id="SSF48452">
    <property type="entry name" value="TPR-like"/>
    <property type="match status" value="1"/>
</dbReference>
<evidence type="ECO:0000313" key="2">
    <source>
        <dbReference type="Proteomes" id="UP001499863"/>
    </source>
</evidence>
<gene>
    <name evidence="1" type="ORF">GCM10009639_47500</name>
</gene>
<dbReference type="EMBL" id="BAAAKJ010000257">
    <property type="protein sequence ID" value="GAA1403165.1"/>
    <property type="molecule type" value="Genomic_DNA"/>
</dbReference>
<organism evidence="1 2">
    <name type="scientific">Kitasatospora putterlickiae</name>
    <dbReference type="NCBI Taxonomy" id="221725"/>
    <lineage>
        <taxon>Bacteria</taxon>
        <taxon>Bacillati</taxon>
        <taxon>Actinomycetota</taxon>
        <taxon>Actinomycetes</taxon>
        <taxon>Kitasatosporales</taxon>
        <taxon>Streptomycetaceae</taxon>
        <taxon>Kitasatospora</taxon>
    </lineage>
</organism>
<evidence type="ECO:0000313" key="1">
    <source>
        <dbReference type="EMBL" id="GAA1403165.1"/>
    </source>
</evidence>
<dbReference type="Proteomes" id="UP001499863">
    <property type="component" value="Unassembled WGS sequence"/>
</dbReference>
<proteinExistence type="predicted"/>
<accession>A0ABP4J3I8</accession>
<dbReference type="Gene3D" id="1.25.40.10">
    <property type="entry name" value="Tetratricopeptide repeat domain"/>
    <property type="match status" value="1"/>
</dbReference>
<keyword evidence="2" id="KW-1185">Reference proteome</keyword>
<name>A0ABP4J3I8_9ACTN</name>
<dbReference type="RefSeq" id="WP_344339039.1">
    <property type="nucleotide sequence ID" value="NZ_BAAAKJ010000257.1"/>
</dbReference>
<dbReference type="InterPro" id="IPR011990">
    <property type="entry name" value="TPR-like_helical_dom_sf"/>
</dbReference>
<reference evidence="2" key="1">
    <citation type="journal article" date="2019" name="Int. J. Syst. Evol. Microbiol.">
        <title>The Global Catalogue of Microorganisms (GCM) 10K type strain sequencing project: providing services to taxonomists for standard genome sequencing and annotation.</title>
        <authorList>
            <consortium name="The Broad Institute Genomics Platform"/>
            <consortium name="The Broad Institute Genome Sequencing Center for Infectious Disease"/>
            <person name="Wu L."/>
            <person name="Ma J."/>
        </authorList>
    </citation>
    <scope>NUCLEOTIDE SEQUENCE [LARGE SCALE GENOMIC DNA]</scope>
    <source>
        <strain evidence="2">JCM 12393</strain>
    </source>
</reference>
<comment type="caution">
    <text evidence="1">The sequence shown here is derived from an EMBL/GenBank/DDBJ whole genome shotgun (WGS) entry which is preliminary data.</text>
</comment>
<protein>
    <recommendedName>
        <fullName evidence="3">Transcriptional regulator</fullName>
    </recommendedName>
</protein>
<sequence>MATARPNNVLRGLMLAHTLSANDLARAVNAAEERRFGQPGNASDRHVRRWLSGETELPQMHYLVALTDVFNLPADQLGFTLSGARARQLAALQPRSTLLEETSADPQENHVLRRQFMIAATGNLIGFAFAPLPTSGRIGMADVERIRGSIDELHAVDDAYGGEQLADIAEEAVTQIEDAMGRCVYGPRVESALYQVIGELHASAGWFAFDTGDHTRAGQNFDAGLRASLLAGDRMLQARIWAYMSRQSWELGRATETVTIARAALDATRNGRDHRLSALLHGRLALGYAASGESVRCAGALARAEVSLDRATGTTPSAWLAFVGPGELLGAAAMAHMDLGQADKAADQEEQGMRLLAPGFRRNRFAKSVHLAECYLAANELEQAVDTANQALALYPSVNCPRWAKRLGEFRGKVADHGLPVTTAFVERYDVLTTV</sequence>